<dbReference type="EMBL" id="CP032697">
    <property type="protein sequence ID" value="AYG64425.1"/>
    <property type="molecule type" value="Genomic_DNA"/>
</dbReference>
<evidence type="ECO:0000313" key="2">
    <source>
        <dbReference type="Proteomes" id="UP000282195"/>
    </source>
</evidence>
<name>A0A387G505_9HYPH</name>
<gene>
    <name evidence="1" type="ORF">CCGE525_37435</name>
</gene>
<evidence type="ECO:0008006" key="3">
    <source>
        <dbReference type="Google" id="ProtNLM"/>
    </source>
</evidence>
<dbReference type="AlphaFoldDB" id="A0A387G505"/>
<dbReference type="RefSeq" id="WP_120709316.1">
    <property type="nucleotide sequence ID" value="NZ_CP032697.1"/>
</dbReference>
<reference evidence="1 2" key="1">
    <citation type="submission" date="2018-10" db="EMBL/GenBank/DDBJ databases">
        <title>Rhizobium etli, R. leguminosarum and a new Rhizobium genospecies from Phaseolus dumosus.</title>
        <authorList>
            <person name="Ramirez-Puebla S.T."/>
            <person name="Rogel-Hernandez M.A."/>
            <person name="Guerrero G."/>
            <person name="Ormeno-Orrillo E."/>
            <person name="Martinez-Romero J.C."/>
            <person name="Negrete-Yankelevich S."/>
            <person name="Martinez-Romero E."/>
        </authorList>
    </citation>
    <scope>NUCLEOTIDE SEQUENCE [LARGE SCALE GENOMIC DNA]</scope>
    <source>
        <strain evidence="1 2">CCGE525</strain>
        <plasmid evidence="2">prccge525a</plasmid>
    </source>
</reference>
<protein>
    <recommendedName>
        <fullName evidence="3">Peptidase MA-like domain-containing protein</fullName>
    </recommendedName>
</protein>
<sequence length="228" mass="25006">MKKRFEIVGSSSSMISVPSFDADMPDHAVEYAASELLSHTARLLGICARPVVLFIIDDCDFFAATRQCRLPSKPVVCVSADNLRADVIAHEFVHALLPTNWLFLAEGFAGAMGCHIGNDCSHLLFESLTPNEAICHFWSGTPTLEDLIDARVGQPSLLSAERFIEPEGRMAHLLAASFCGFCLAEWPEIAVTLGNEIVSDCREFLARVTGTAIEDLFVQWEESLAICK</sequence>
<evidence type="ECO:0000313" key="1">
    <source>
        <dbReference type="EMBL" id="AYG64425.1"/>
    </source>
</evidence>
<keyword evidence="2" id="KW-1185">Reference proteome</keyword>
<dbReference type="KEGG" id="rjg:CCGE525_37435"/>
<dbReference type="OrthoDB" id="1407316at2"/>
<accession>A0A387G505</accession>
<proteinExistence type="predicted"/>
<organism evidence="1 2">
    <name type="scientific">Rhizobium jaguaris</name>
    <dbReference type="NCBI Taxonomy" id="1312183"/>
    <lineage>
        <taxon>Bacteria</taxon>
        <taxon>Pseudomonadati</taxon>
        <taxon>Pseudomonadota</taxon>
        <taxon>Alphaproteobacteria</taxon>
        <taxon>Hyphomicrobiales</taxon>
        <taxon>Rhizobiaceae</taxon>
        <taxon>Rhizobium/Agrobacterium group</taxon>
        <taxon>Rhizobium</taxon>
    </lineage>
</organism>
<dbReference type="Proteomes" id="UP000282195">
    <property type="component" value="Plasmid pRCCGE525a"/>
</dbReference>
<keyword evidence="1" id="KW-0614">Plasmid</keyword>
<geneLocation type="plasmid" evidence="2">
    <name>prccge525a</name>
</geneLocation>